<feature type="region of interest" description="Disordered" evidence="1">
    <location>
        <begin position="213"/>
        <end position="257"/>
    </location>
</feature>
<feature type="domain" description="Toxin YqcG C-terminal" evidence="2">
    <location>
        <begin position="155"/>
        <end position="210"/>
    </location>
</feature>
<evidence type="ECO:0000313" key="4">
    <source>
        <dbReference type="Proteomes" id="UP000603728"/>
    </source>
</evidence>
<comment type="caution">
    <text evidence="3">The sequence shown here is derived from an EMBL/GenBank/DDBJ whole genome shotgun (WGS) entry which is preliminary data.</text>
</comment>
<feature type="compositionally biased region" description="Acidic residues" evidence="1">
    <location>
        <begin position="73"/>
        <end position="83"/>
    </location>
</feature>
<feature type="region of interest" description="Disordered" evidence="1">
    <location>
        <begin position="49"/>
        <end position="97"/>
    </location>
</feature>
<dbReference type="Proteomes" id="UP000603728">
    <property type="component" value="Unassembled WGS sequence"/>
</dbReference>
<keyword evidence="4" id="KW-1185">Reference proteome</keyword>
<proteinExistence type="predicted"/>
<dbReference type="Pfam" id="PF14410">
    <property type="entry name" value="GH-E"/>
    <property type="match status" value="1"/>
</dbReference>
<evidence type="ECO:0000259" key="2">
    <source>
        <dbReference type="Pfam" id="PF14410"/>
    </source>
</evidence>
<evidence type="ECO:0000313" key="3">
    <source>
        <dbReference type="EMBL" id="MBL0739550.1"/>
    </source>
</evidence>
<protein>
    <recommendedName>
        <fullName evidence="2">Toxin YqcG C-terminal domain-containing protein</fullName>
    </recommendedName>
</protein>
<sequence length="257" mass="29375">MTQEQKKISENITSIAAANTAIGNNTVQLKDNRELSVVQRKLQESILSDKTVTQLKGGNGKKNPKKRKRQDSESEDDSGDDYEPPQAKKQKRYHIPNDTRDHVIEHTAHQRTNVNDNYDAIYTCPGCRRPLAYKEKGSKKLELTRFAYTSKGGNKHEQRALTLDHYPTWAQRERDLKSKGASDAEMKEDHNDPDRLRAFCKVCNESHKYEKKKKIDYESDDDESGYHTPDDEPENKGFYKDFRKDPDPGSGGSGITV</sequence>
<accession>A0ABS1KJL5</accession>
<dbReference type="InterPro" id="IPR026835">
    <property type="entry name" value="YqcG_C"/>
</dbReference>
<dbReference type="RefSeq" id="WP_202006524.1">
    <property type="nucleotide sequence ID" value="NZ_JAERSF010000006.1"/>
</dbReference>
<dbReference type="EMBL" id="JAERSF010000006">
    <property type="protein sequence ID" value="MBL0739550.1"/>
    <property type="molecule type" value="Genomic_DNA"/>
</dbReference>
<gene>
    <name evidence="3" type="ORF">JI750_21845</name>
</gene>
<evidence type="ECO:0000256" key="1">
    <source>
        <dbReference type="SAM" id="MobiDB-lite"/>
    </source>
</evidence>
<organism evidence="3 4">
    <name type="scientific">Flavobacterium tagetis</name>
    <dbReference type="NCBI Taxonomy" id="2801336"/>
    <lineage>
        <taxon>Bacteria</taxon>
        <taxon>Pseudomonadati</taxon>
        <taxon>Bacteroidota</taxon>
        <taxon>Flavobacteriia</taxon>
        <taxon>Flavobacteriales</taxon>
        <taxon>Flavobacteriaceae</taxon>
        <taxon>Flavobacterium</taxon>
    </lineage>
</organism>
<reference evidence="3 4" key="1">
    <citation type="submission" date="2021-01" db="EMBL/GenBank/DDBJ databases">
        <title>Genome seq and assembly of Flavobacterium sp. GN10.</title>
        <authorList>
            <person name="Chhetri G."/>
        </authorList>
    </citation>
    <scope>NUCLEOTIDE SEQUENCE [LARGE SCALE GENOMIC DNA]</scope>
    <source>
        <strain evidence="3 4">GN10</strain>
    </source>
</reference>
<name>A0ABS1KJL5_9FLAO</name>
<feature type="compositionally biased region" description="Basic and acidic residues" evidence="1">
    <location>
        <begin position="224"/>
        <end position="247"/>
    </location>
</feature>